<accession>S3DG06</accession>
<comment type="subcellular location">
    <subcellularLocation>
        <location evidence="1 6 7">Nucleus</location>
    </subcellularLocation>
</comment>
<proteinExistence type="inferred from homology"/>
<dbReference type="KEGG" id="glz:GLAREA_08828"/>
<dbReference type="PROSITE" id="PS00027">
    <property type="entry name" value="HOMEOBOX_1"/>
    <property type="match status" value="1"/>
</dbReference>
<evidence type="ECO:0000313" key="11">
    <source>
        <dbReference type="Proteomes" id="UP000016922"/>
    </source>
</evidence>
<reference evidence="10 11" key="1">
    <citation type="journal article" date="2013" name="BMC Genomics">
        <title>Genomics-driven discovery of the pneumocandin biosynthetic gene cluster in the fungus Glarea lozoyensis.</title>
        <authorList>
            <person name="Chen L."/>
            <person name="Yue Q."/>
            <person name="Zhang X."/>
            <person name="Xiang M."/>
            <person name="Wang C."/>
            <person name="Li S."/>
            <person name="Che Y."/>
            <person name="Ortiz-Lopez F.J."/>
            <person name="Bills G.F."/>
            <person name="Liu X."/>
            <person name="An Z."/>
        </authorList>
    </citation>
    <scope>NUCLEOTIDE SEQUENCE [LARGE SCALE GENOMIC DNA]</scope>
    <source>
        <strain evidence="11">ATCC 20868 / MF5171</strain>
    </source>
</reference>
<protein>
    <submittedName>
        <fullName evidence="10">Homeo</fullName>
    </submittedName>
</protein>
<dbReference type="AlphaFoldDB" id="S3DG06"/>
<feature type="region of interest" description="Disordered" evidence="8">
    <location>
        <begin position="56"/>
        <end position="140"/>
    </location>
</feature>
<dbReference type="InterPro" id="IPR001356">
    <property type="entry name" value="HD"/>
</dbReference>
<dbReference type="RefSeq" id="XP_008075980.1">
    <property type="nucleotide sequence ID" value="XM_008077789.1"/>
</dbReference>
<evidence type="ECO:0000313" key="10">
    <source>
        <dbReference type="EMBL" id="EPE36665.1"/>
    </source>
</evidence>
<evidence type="ECO:0000256" key="5">
    <source>
        <dbReference type="ARBA" id="ARBA00023242"/>
    </source>
</evidence>
<feature type="compositionally biased region" description="Polar residues" evidence="8">
    <location>
        <begin position="122"/>
        <end position="136"/>
    </location>
</feature>
<evidence type="ECO:0000256" key="4">
    <source>
        <dbReference type="ARBA" id="ARBA00023155"/>
    </source>
</evidence>
<dbReference type="CDD" id="cd00086">
    <property type="entry name" value="homeodomain"/>
    <property type="match status" value="1"/>
</dbReference>
<dbReference type="Gene3D" id="1.10.10.60">
    <property type="entry name" value="Homeodomain-like"/>
    <property type="match status" value="1"/>
</dbReference>
<dbReference type="GO" id="GO:0000981">
    <property type="term" value="F:DNA-binding transcription factor activity, RNA polymerase II-specific"/>
    <property type="evidence" value="ECO:0007669"/>
    <property type="project" value="InterPro"/>
</dbReference>
<evidence type="ECO:0000256" key="6">
    <source>
        <dbReference type="PROSITE-ProRule" id="PRU00108"/>
    </source>
</evidence>
<evidence type="ECO:0000256" key="1">
    <source>
        <dbReference type="ARBA" id="ARBA00004123"/>
    </source>
</evidence>
<keyword evidence="5 6" id="KW-0539">Nucleus</keyword>
<feature type="compositionally biased region" description="Low complexity" evidence="8">
    <location>
        <begin position="67"/>
        <end position="78"/>
    </location>
</feature>
<evidence type="ECO:0000256" key="7">
    <source>
        <dbReference type="RuleBase" id="RU000682"/>
    </source>
</evidence>
<dbReference type="Proteomes" id="UP000016922">
    <property type="component" value="Unassembled WGS sequence"/>
</dbReference>
<feature type="region of interest" description="Disordered" evidence="8">
    <location>
        <begin position="170"/>
        <end position="274"/>
    </location>
</feature>
<dbReference type="OrthoDB" id="6159439at2759"/>
<name>S3DG06_GLAL2</name>
<dbReference type="InterPro" id="IPR009057">
    <property type="entry name" value="Homeodomain-like_sf"/>
</dbReference>
<feature type="compositionally biased region" description="Low complexity" evidence="8">
    <location>
        <begin position="262"/>
        <end position="274"/>
    </location>
</feature>
<keyword evidence="4 6" id="KW-0371">Homeobox</keyword>
<dbReference type="InterPro" id="IPR050720">
    <property type="entry name" value="Engrailed_Homeobox_TFs"/>
</dbReference>
<evidence type="ECO:0000259" key="9">
    <source>
        <dbReference type="PROSITE" id="PS50071"/>
    </source>
</evidence>
<dbReference type="PROSITE" id="PS50071">
    <property type="entry name" value="HOMEOBOX_2"/>
    <property type="match status" value="1"/>
</dbReference>
<dbReference type="InterPro" id="IPR017970">
    <property type="entry name" value="Homeobox_CS"/>
</dbReference>
<feature type="DNA-binding region" description="Homeobox" evidence="6">
    <location>
        <begin position="6"/>
        <end position="65"/>
    </location>
</feature>
<feature type="domain" description="Homeobox" evidence="9">
    <location>
        <begin position="4"/>
        <end position="64"/>
    </location>
</feature>
<gene>
    <name evidence="10" type="ORF">GLAREA_08828</name>
</gene>
<dbReference type="SMART" id="SM00389">
    <property type="entry name" value="HOX"/>
    <property type="match status" value="1"/>
</dbReference>
<organism evidence="10 11">
    <name type="scientific">Glarea lozoyensis (strain ATCC 20868 / MF5171)</name>
    <dbReference type="NCBI Taxonomy" id="1116229"/>
    <lineage>
        <taxon>Eukaryota</taxon>
        <taxon>Fungi</taxon>
        <taxon>Dikarya</taxon>
        <taxon>Ascomycota</taxon>
        <taxon>Pezizomycotina</taxon>
        <taxon>Leotiomycetes</taxon>
        <taxon>Helotiales</taxon>
        <taxon>Helotiaceae</taxon>
        <taxon>Glarea</taxon>
    </lineage>
</organism>
<feature type="compositionally biased region" description="Low complexity" evidence="8">
    <location>
        <begin position="414"/>
        <end position="429"/>
    </location>
</feature>
<evidence type="ECO:0000256" key="8">
    <source>
        <dbReference type="SAM" id="MobiDB-lite"/>
    </source>
</evidence>
<dbReference type="HOGENOM" id="CLU_023864_0_0_1"/>
<dbReference type="EMBL" id="KE145352">
    <property type="protein sequence ID" value="EPE36665.1"/>
    <property type="molecule type" value="Genomic_DNA"/>
</dbReference>
<feature type="region of interest" description="Disordered" evidence="8">
    <location>
        <begin position="410"/>
        <end position="455"/>
    </location>
</feature>
<dbReference type="PANTHER" id="PTHR24341">
    <property type="entry name" value="HOMEOBOX PROTEIN ENGRAILED"/>
    <property type="match status" value="1"/>
</dbReference>
<feature type="region of interest" description="Disordered" evidence="8">
    <location>
        <begin position="322"/>
        <end position="348"/>
    </location>
</feature>
<dbReference type="SUPFAM" id="SSF46689">
    <property type="entry name" value="Homeodomain-like"/>
    <property type="match status" value="1"/>
</dbReference>
<dbReference type="Pfam" id="PF00046">
    <property type="entry name" value="Homeodomain"/>
    <property type="match status" value="1"/>
</dbReference>
<dbReference type="GeneID" id="19467876"/>
<feature type="compositionally biased region" description="Pro residues" evidence="8">
    <location>
        <begin position="105"/>
        <end position="115"/>
    </location>
</feature>
<dbReference type="PANTHER" id="PTHR24341:SF6">
    <property type="entry name" value="HOMEOBOX PROTEIN INVECTED"/>
    <property type="match status" value="1"/>
</dbReference>
<sequence length="628" mass="69153">MPPAKTNETKPRLGKDEVDILEREFRENPKPTTKVKQKFAREMGVELPRINNWFQNRRAKRKQVDKQQAYEAGQAQEALGMSDSASSPDLYNVTGFFDEMQQTSPYPPPSGPPPAAASYNPQYSDPTGASMESLQRTMAAAQASHPEFQNGFFAPDDIMNFQGSMVHESTEDRAQFPLPEPLATPYTETFPANFTSNIYNSPQSTSDLGFSSDDMANQTPMPYDHAPSFNPESNESQATPFPSELIQQQFDGLPSLTHDSSESQSPQESNESHNSLDYTLDIFESEEGDDISLAPPAPSIPFKSPAPMDIASRRKVQKPTNLVSGNFRNRPSMGPRTVSHADGFRRGVESPLASPMRRIASAGGNRPSGGNVISGRICKPGVESAQRSPIVMGGFMDEATFERVKTFRRPGIRNPPSLTALSSLNSSLAPPTPMSPSGREMGFKRDGPASTASPHEGSMNSYIFNSSANGCFTAVESDQNLTSPPVTPHNQLVTPGSGWPNATDFQDRQWAFEVPDEPLYTPANENFHPELHMPQPQPLYINSMSQPISPEFALAQRFNTTDIYQQDTGSPQFKHESPQYTLSAQNNTEYSFPDAQGQYPHLLTSASAMAKQKTFQFSHTTQADFPKK</sequence>
<dbReference type="GO" id="GO:0003677">
    <property type="term" value="F:DNA binding"/>
    <property type="evidence" value="ECO:0007669"/>
    <property type="project" value="UniProtKB-UniRule"/>
</dbReference>
<comment type="similarity">
    <text evidence="2">Belongs to the engrailed homeobox family.</text>
</comment>
<feature type="compositionally biased region" description="Polar residues" evidence="8">
    <location>
        <begin position="230"/>
        <end position="250"/>
    </location>
</feature>
<feature type="compositionally biased region" description="Polar residues" evidence="8">
    <location>
        <begin position="186"/>
        <end position="220"/>
    </location>
</feature>
<evidence type="ECO:0000256" key="3">
    <source>
        <dbReference type="ARBA" id="ARBA00023125"/>
    </source>
</evidence>
<evidence type="ECO:0000256" key="2">
    <source>
        <dbReference type="ARBA" id="ARBA00010896"/>
    </source>
</evidence>
<keyword evidence="3 6" id="KW-0238">DNA-binding</keyword>
<keyword evidence="11" id="KW-1185">Reference proteome</keyword>
<dbReference type="STRING" id="1116229.S3DG06"/>
<dbReference type="GO" id="GO:0016586">
    <property type="term" value="C:RSC-type complex"/>
    <property type="evidence" value="ECO:0007669"/>
    <property type="project" value="TreeGrafter"/>
</dbReference>
<dbReference type="eggNOG" id="ENOG502RC6G">
    <property type="taxonomic scope" value="Eukaryota"/>
</dbReference>
<dbReference type="OMA" id="FQFSHTT"/>